<dbReference type="AlphaFoldDB" id="A0A833RMZ9"/>
<sequence>MFRFQQNFCILLYFKFKIQFLTRVKLIIYLPIRSSLLELFSARLKCHTNVYFLLKSNL</sequence>
<proteinExistence type="predicted"/>
<protein>
    <submittedName>
        <fullName evidence="1">Uncharacterized protein</fullName>
    </submittedName>
</protein>
<gene>
    <name evidence="1" type="ORF">E2986_13602</name>
</gene>
<keyword evidence="2" id="KW-1185">Reference proteome</keyword>
<name>A0A833RMZ9_9HYME</name>
<evidence type="ECO:0000313" key="1">
    <source>
        <dbReference type="EMBL" id="KAF3422573.1"/>
    </source>
</evidence>
<dbReference type="Proteomes" id="UP000655588">
    <property type="component" value="Unassembled WGS sequence"/>
</dbReference>
<evidence type="ECO:0000313" key="2">
    <source>
        <dbReference type="Proteomes" id="UP000655588"/>
    </source>
</evidence>
<organism evidence="1 2">
    <name type="scientific">Frieseomelitta varia</name>
    <dbReference type="NCBI Taxonomy" id="561572"/>
    <lineage>
        <taxon>Eukaryota</taxon>
        <taxon>Metazoa</taxon>
        <taxon>Ecdysozoa</taxon>
        <taxon>Arthropoda</taxon>
        <taxon>Hexapoda</taxon>
        <taxon>Insecta</taxon>
        <taxon>Pterygota</taxon>
        <taxon>Neoptera</taxon>
        <taxon>Endopterygota</taxon>
        <taxon>Hymenoptera</taxon>
        <taxon>Apocrita</taxon>
        <taxon>Aculeata</taxon>
        <taxon>Apoidea</taxon>
        <taxon>Anthophila</taxon>
        <taxon>Apidae</taxon>
        <taxon>Frieseomelitta</taxon>
    </lineage>
</organism>
<accession>A0A833RMZ9</accession>
<reference evidence="1" key="1">
    <citation type="submission" date="2019-11" db="EMBL/GenBank/DDBJ databases">
        <title>The nuclear and mitochondrial genomes of Frieseomelitta varia - a highly eusocial stingless bee (Meliponini) with a permanently sterile worker caste.</title>
        <authorList>
            <person name="Freitas F.C.P."/>
            <person name="Lourenco A.P."/>
            <person name="Nunes F.M.F."/>
            <person name="Paschoal A.R."/>
            <person name="Abreu F.C.P."/>
            <person name="Barbin F.O."/>
            <person name="Bataglia L."/>
            <person name="Cardoso-Junior C.A.M."/>
            <person name="Cervoni M.S."/>
            <person name="Silva S.R."/>
            <person name="Dalarmi F."/>
            <person name="Del Lama M.A."/>
            <person name="Depintor T.S."/>
            <person name="Ferreira K.M."/>
            <person name="Goria P.S."/>
            <person name="Jaskot M.C."/>
            <person name="Lago D.C."/>
            <person name="Luna-Lucena D."/>
            <person name="Moda L.M."/>
            <person name="Nascimento L."/>
            <person name="Pedrino M."/>
            <person name="Rabico F.O."/>
            <person name="Sanches F.C."/>
            <person name="Santos D.E."/>
            <person name="Santos C.G."/>
            <person name="Vieira J."/>
            <person name="Lopes T.F."/>
            <person name="Barchuk A.R."/>
            <person name="Hartfelder K."/>
            <person name="Simoes Z.L.P."/>
            <person name="Bitondi M.M.G."/>
            <person name="Pinheiro D.G."/>
        </authorList>
    </citation>
    <scope>NUCLEOTIDE SEQUENCE</scope>
    <source>
        <strain evidence="1">USP_RPSP 00005682</strain>
        <tissue evidence="1">Whole individual</tissue>
    </source>
</reference>
<comment type="caution">
    <text evidence="1">The sequence shown here is derived from an EMBL/GenBank/DDBJ whole genome shotgun (WGS) entry which is preliminary data.</text>
</comment>
<dbReference type="EMBL" id="WNWW01000681">
    <property type="protein sequence ID" value="KAF3422573.1"/>
    <property type="molecule type" value="Genomic_DNA"/>
</dbReference>